<gene>
    <name evidence="1" type="ORF">CEXT_304041</name>
</gene>
<reference evidence="1 2" key="1">
    <citation type="submission" date="2021-06" db="EMBL/GenBank/DDBJ databases">
        <title>Caerostris extrusa draft genome.</title>
        <authorList>
            <person name="Kono N."/>
            <person name="Arakawa K."/>
        </authorList>
    </citation>
    <scope>NUCLEOTIDE SEQUENCE [LARGE SCALE GENOMIC DNA]</scope>
</reference>
<evidence type="ECO:0000313" key="2">
    <source>
        <dbReference type="Proteomes" id="UP001054945"/>
    </source>
</evidence>
<dbReference type="Proteomes" id="UP001054945">
    <property type="component" value="Unassembled WGS sequence"/>
</dbReference>
<sequence length="142" mass="16131">MFVIKQIGRKALDSEKNVISLWSSQYQSLRKHLKNLSKKKKRYQMVSPPKINIREERNKQFSPESLFPASLHMISYQHNIPTPATPQRPQSSALAIQDAIPIQPSSFSTDTVITVILHDIDGVMPKLLADLPSQATSRIRIQ</sequence>
<evidence type="ECO:0000313" key="1">
    <source>
        <dbReference type="EMBL" id="GIX70767.1"/>
    </source>
</evidence>
<proteinExistence type="predicted"/>
<dbReference type="EMBL" id="BPLR01019699">
    <property type="protein sequence ID" value="GIX70767.1"/>
    <property type="molecule type" value="Genomic_DNA"/>
</dbReference>
<protein>
    <submittedName>
        <fullName evidence="1">Uncharacterized protein</fullName>
    </submittedName>
</protein>
<keyword evidence="2" id="KW-1185">Reference proteome</keyword>
<organism evidence="1 2">
    <name type="scientific">Caerostris extrusa</name>
    <name type="common">Bark spider</name>
    <name type="synonym">Caerostris bankana</name>
    <dbReference type="NCBI Taxonomy" id="172846"/>
    <lineage>
        <taxon>Eukaryota</taxon>
        <taxon>Metazoa</taxon>
        <taxon>Ecdysozoa</taxon>
        <taxon>Arthropoda</taxon>
        <taxon>Chelicerata</taxon>
        <taxon>Arachnida</taxon>
        <taxon>Araneae</taxon>
        <taxon>Araneomorphae</taxon>
        <taxon>Entelegynae</taxon>
        <taxon>Araneoidea</taxon>
        <taxon>Araneidae</taxon>
        <taxon>Caerostris</taxon>
    </lineage>
</organism>
<name>A0AAV4MGK0_CAEEX</name>
<dbReference type="AlphaFoldDB" id="A0AAV4MGK0"/>
<accession>A0AAV4MGK0</accession>
<comment type="caution">
    <text evidence="1">The sequence shown here is derived from an EMBL/GenBank/DDBJ whole genome shotgun (WGS) entry which is preliminary data.</text>
</comment>